<feature type="compositionally biased region" description="Polar residues" evidence="1">
    <location>
        <begin position="447"/>
        <end position="462"/>
    </location>
</feature>
<evidence type="ECO:0000313" key="3">
    <source>
        <dbReference type="Proteomes" id="UP000019484"/>
    </source>
</evidence>
<feature type="region of interest" description="Disordered" evidence="1">
    <location>
        <begin position="498"/>
        <end position="796"/>
    </location>
</feature>
<dbReference type="EMBL" id="AMWN01000002">
    <property type="protein sequence ID" value="EXJ94634.1"/>
    <property type="molecule type" value="Genomic_DNA"/>
</dbReference>
<feature type="region of interest" description="Disordered" evidence="1">
    <location>
        <begin position="232"/>
        <end position="252"/>
    </location>
</feature>
<feature type="compositionally biased region" description="Polar residues" evidence="1">
    <location>
        <begin position="418"/>
        <end position="427"/>
    </location>
</feature>
<feature type="compositionally biased region" description="Polar residues" evidence="1">
    <location>
        <begin position="749"/>
        <end position="758"/>
    </location>
</feature>
<dbReference type="Proteomes" id="UP000019484">
    <property type="component" value="Unassembled WGS sequence"/>
</dbReference>
<organism evidence="2 3">
    <name type="scientific">Capronia coronata CBS 617.96</name>
    <dbReference type="NCBI Taxonomy" id="1182541"/>
    <lineage>
        <taxon>Eukaryota</taxon>
        <taxon>Fungi</taxon>
        <taxon>Dikarya</taxon>
        <taxon>Ascomycota</taxon>
        <taxon>Pezizomycotina</taxon>
        <taxon>Eurotiomycetes</taxon>
        <taxon>Chaetothyriomycetidae</taxon>
        <taxon>Chaetothyriales</taxon>
        <taxon>Herpotrichiellaceae</taxon>
        <taxon>Capronia</taxon>
    </lineage>
</organism>
<name>W9ZJF4_9EURO</name>
<accession>W9ZJF4</accession>
<feature type="compositionally biased region" description="Basic and acidic residues" evidence="1">
    <location>
        <begin position="999"/>
        <end position="1016"/>
    </location>
</feature>
<feature type="compositionally biased region" description="Basic and acidic residues" evidence="1">
    <location>
        <begin position="776"/>
        <end position="785"/>
    </location>
</feature>
<proteinExistence type="predicted"/>
<dbReference type="InterPro" id="IPR009072">
    <property type="entry name" value="Histone-fold"/>
</dbReference>
<feature type="compositionally biased region" description="Basic and acidic residues" evidence="1">
    <location>
        <begin position="560"/>
        <end position="573"/>
    </location>
</feature>
<feature type="compositionally biased region" description="Acidic residues" evidence="1">
    <location>
        <begin position="1120"/>
        <end position="1131"/>
    </location>
</feature>
<gene>
    <name evidence="2" type="ORF">A1O1_03030</name>
</gene>
<protein>
    <submittedName>
        <fullName evidence="2">Uncharacterized protein</fullName>
    </submittedName>
</protein>
<feature type="compositionally biased region" description="Polar residues" evidence="1">
    <location>
        <begin position="695"/>
        <end position="709"/>
    </location>
</feature>
<evidence type="ECO:0000256" key="1">
    <source>
        <dbReference type="SAM" id="MobiDB-lite"/>
    </source>
</evidence>
<dbReference type="HOGENOM" id="CLU_002983_1_0_1"/>
<feature type="compositionally biased region" description="Polar residues" evidence="1">
    <location>
        <begin position="508"/>
        <end position="524"/>
    </location>
</feature>
<evidence type="ECO:0000313" key="2">
    <source>
        <dbReference type="EMBL" id="EXJ94634.1"/>
    </source>
</evidence>
<feature type="compositionally biased region" description="Low complexity" evidence="1">
    <location>
        <begin position="470"/>
        <end position="480"/>
    </location>
</feature>
<feature type="region of interest" description="Disordered" evidence="1">
    <location>
        <begin position="373"/>
        <end position="480"/>
    </location>
</feature>
<feature type="compositionally biased region" description="Polar residues" evidence="1">
    <location>
        <begin position="855"/>
        <end position="873"/>
    </location>
</feature>
<dbReference type="Gene3D" id="1.10.20.10">
    <property type="entry name" value="Histone, subunit A"/>
    <property type="match status" value="1"/>
</dbReference>
<feature type="compositionally biased region" description="Basic and acidic residues" evidence="1">
    <location>
        <begin position="1234"/>
        <end position="1249"/>
    </location>
</feature>
<dbReference type="GeneID" id="19157927"/>
<keyword evidence="3" id="KW-1185">Reference proteome</keyword>
<dbReference type="GO" id="GO:0046982">
    <property type="term" value="F:protein heterodimerization activity"/>
    <property type="evidence" value="ECO:0007669"/>
    <property type="project" value="InterPro"/>
</dbReference>
<dbReference type="RefSeq" id="XP_007722128.1">
    <property type="nucleotide sequence ID" value="XM_007723938.1"/>
</dbReference>
<comment type="caution">
    <text evidence="2">The sequence shown here is derived from an EMBL/GenBank/DDBJ whole genome shotgun (WGS) entry which is preliminary data.</text>
</comment>
<feature type="region of interest" description="Disordered" evidence="1">
    <location>
        <begin position="814"/>
        <end position="1263"/>
    </location>
</feature>
<feature type="compositionally biased region" description="Low complexity" evidence="1">
    <location>
        <begin position="529"/>
        <end position="544"/>
    </location>
</feature>
<feature type="compositionally biased region" description="Basic and acidic residues" evidence="1">
    <location>
        <begin position="605"/>
        <end position="622"/>
    </location>
</feature>
<sequence>MAQRNARHDTQDTGTVRALRSMGSGTDVLSMSAKSTKATLPHARPQPAYISDGEAEKLVYAEIERPARIAQNALHLVNGFLDQILYDIIAKSHSVTLSAIRSAVPVVLKQRLGQSALRAADEELQDYLDEDELEEVQSTVAVLDPRADFDIDLTWKLTRLRCMVYAKLGDMEEEDEEEYLDDDDLREHIGRVKESVRTAAAVTPSAAIFLTTVLEFLGEQALCIAAQHARRRQSVNKTQSTDQSAGPNRTSDQDIIVLEEIDMSGVGKEGPLIRLWRSWKGSIRGSVSMSSRPTTPLVMSPGSPESPAYEWKFPSVPPFSTIHEEHSPSIRPVPSPLPTEVPLPMSDNDVEEIEVPGLSPSTDHADDRMFYERPGLDRRRPSSMLIMPGNFPDAVSPPAGQEHNDDRSLLTRRRPHSVPTSPQSASDVPSRHDAVGATYGKSRDDSLNPSASSEDLTGSTSRSVEKESNHSVTSNSISSTVATIAGALSVEASRAFRKEQPKHLKSVEASNTDTLQASPNNSATEDVEPSASSESARAAPLAEAGNENDTDPEDLALSSEVEREASVDEHTNLRDSGFGVSAAEQEILTHDQQSASIEAGSVTADAHEAGMRDHDPVRRQSATDETDDGALGTAAIFYQGPPGSHDTQYPESVPHMPSRQHEVSVPASAHTSADQAGATETLAWPVVIQERTSSREGTTSARTSTQSKHPQYFPKQREATQEDMGQVSQDRAPRYATSSFAASRDENGIFQTPQTQDPSEGKDFRASTAGRPHVRLRSEADDGQRRIAPPTEMDRAKKSLDVLIDSDETLHITLTPKTARATNEKPKVKSQTQELADFFRNTAPPGEDVSRPRSSRSAKGSINGLRSNPQTATKIPLPNNIKSSPAQSNTQRPVSSPSRSKNPLGEPRDPRMAKISTRDLADYARSTGPENEMQLPKPLSPRPGTAQGAGTGTKGAALSEAIKDEQRPATTSGKPVHRLKYQARDARGPRTAESSDLIDFIREGPPRPPGDHRIDRNVAPFRTTMDSDDLNALAPPLDMDSRGRNSIGSAQESSVTIKSMPSSMNSRTGLLDSSNRASNKYSNGVGTSVHAITRQPVIPESGDIPKKNRRKVRDPYAIDLSDEDDDMEEASGPEQRRAEEESLVDFLRNTAPPPGMTTQPILAAVPDPAEEETSATVERSASNSRLRDYLQGTTSSRNGPTAKPSNGPRAESPHLTQVGSKLDKYRPTQPTHAAHVERNRQKMRAEPRDASVTNGSDTSDLAEYLKTSGPALGTDVSPQKFSLSGRDQVGFLRFFQKRGSIRKQ</sequence>
<dbReference type="eggNOG" id="ENOG502QRX2">
    <property type="taxonomic scope" value="Eukaryota"/>
</dbReference>
<dbReference type="STRING" id="1182541.W9ZJF4"/>
<reference evidence="2 3" key="1">
    <citation type="submission" date="2013-03" db="EMBL/GenBank/DDBJ databases">
        <title>The Genome Sequence of Capronia coronata CBS 617.96.</title>
        <authorList>
            <consortium name="The Broad Institute Genomics Platform"/>
            <person name="Cuomo C."/>
            <person name="de Hoog S."/>
            <person name="Gorbushina A."/>
            <person name="Walker B."/>
            <person name="Young S.K."/>
            <person name="Zeng Q."/>
            <person name="Gargeya S."/>
            <person name="Fitzgerald M."/>
            <person name="Haas B."/>
            <person name="Abouelleil A."/>
            <person name="Allen A.W."/>
            <person name="Alvarado L."/>
            <person name="Arachchi H.M."/>
            <person name="Berlin A.M."/>
            <person name="Chapman S.B."/>
            <person name="Gainer-Dewar J."/>
            <person name="Goldberg J."/>
            <person name="Griggs A."/>
            <person name="Gujja S."/>
            <person name="Hansen M."/>
            <person name="Howarth C."/>
            <person name="Imamovic A."/>
            <person name="Ireland A."/>
            <person name="Larimer J."/>
            <person name="McCowan C."/>
            <person name="Murphy C."/>
            <person name="Pearson M."/>
            <person name="Poon T.W."/>
            <person name="Priest M."/>
            <person name="Roberts A."/>
            <person name="Saif S."/>
            <person name="Shea T."/>
            <person name="Sisk P."/>
            <person name="Sykes S."/>
            <person name="Wortman J."/>
            <person name="Nusbaum C."/>
            <person name="Birren B."/>
        </authorList>
    </citation>
    <scope>NUCLEOTIDE SEQUENCE [LARGE SCALE GENOMIC DNA]</scope>
    <source>
        <strain evidence="2 3">CBS 617.96</strain>
    </source>
</reference>
<feature type="compositionally biased region" description="Polar residues" evidence="1">
    <location>
        <begin position="235"/>
        <end position="250"/>
    </location>
</feature>
<feature type="compositionally biased region" description="Polar residues" evidence="1">
    <location>
        <begin position="1174"/>
        <end position="1184"/>
    </location>
</feature>
<feature type="compositionally biased region" description="Polar residues" evidence="1">
    <location>
        <begin position="1044"/>
        <end position="1086"/>
    </location>
</feature>
<dbReference type="OrthoDB" id="5382203at2759"/>
<feature type="compositionally biased region" description="Basic and acidic residues" evidence="1">
    <location>
        <begin position="906"/>
        <end position="922"/>
    </location>
</feature>
<feature type="compositionally biased region" description="Polar residues" evidence="1">
    <location>
        <begin position="880"/>
        <end position="901"/>
    </location>
</feature>